<evidence type="ECO:0000256" key="1">
    <source>
        <dbReference type="SAM" id="MobiDB-lite"/>
    </source>
</evidence>
<dbReference type="STRING" id="1166340.SAMN05192583_2334"/>
<dbReference type="InterPro" id="IPR028087">
    <property type="entry name" value="Tad_N"/>
</dbReference>
<dbReference type="InterPro" id="IPR036465">
    <property type="entry name" value="vWFA_dom_sf"/>
</dbReference>
<organism evidence="4 5">
    <name type="scientific">Sphingomonas gellani</name>
    <dbReference type="NCBI Taxonomy" id="1166340"/>
    <lineage>
        <taxon>Bacteria</taxon>
        <taxon>Pseudomonadati</taxon>
        <taxon>Pseudomonadota</taxon>
        <taxon>Alphaproteobacteria</taxon>
        <taxon>Sphingomonadales</taxon>
        <taxon>Sphingomonadaceae</taxon>
        <taxon>Sphingomonas</taxon>
    </lineage>
</organism>
<accession>A0A1H8EYB2</accession>
<sequence length="662" mass="72781">MTGCEERPRSFMTRLARDTRGNTLAIMAAALIPLAGMVGSGIDVARMYLTKTRLQHACDAAALAGRKAMGGGQWSQGNNMPAGVANQFFAANFATGSYGSGNLKSGFAENAGKVTGTASADLPMTLTRVIGARSVNLAVSCEAEMRLPNTDVMFVLDNTGSMGDKAVSSDSQTKIQALRSAVKCFYEIVARQDTDEECVGGAPSGGLSDQVQVRFGFVPYTTNVRVGYLLKPEWLADQWPYQSRELATLYGTWNSYDGLTLRNGKSWSGWVSTGATINAAKADCNGTTPPDDTYTANGNPTSWPDSETSTSWRAYAPYIQVDFRYYWTNNACRLQSQQRNVERRSYYDRASSNGSGALPFSAWAYKQVTLNVSGLKNGSNWNSSVVLPVGDNGTNVAAKWDGCIEERRTVRQDSYDPIPDGALDLDLKSAPTGNVDTQWGPALPSVIYPRRNSYDNSGSYTLDTVTNFYQRYSGEAYYCPTAAHKLEKWGDADQFDSYVDSLSAGGNTYHDIGLIWGARLMWPTGIFRSENEYTPQGGEIQRHMIFMTDGDACTSVMNYQAYGLAWYDRRQTDPSIVPTDGCTTTGTLTEQVNARTQALCTRIKNEQITLWVIWFGQKNATIENMMKKCATTDRYFAARNQADLQNTFRSIANQISQLRLTN</sequence>
<evidence type="ECO:0000256" key="2">
    <source>
        <dbReference type="SAM" id="Phobius"/>
    </source>
</evidence>
<feature type="transmembrane region" description="Helical" evidence="2">
    <location>
        <begin position="21"/>
        <end position="42"/>
    </location>
</feature>
<feature type="region of interest" description="Disordered" evidence="1">
    <location>
        <begin position="282"/>
        <end position="306"/>
    </location>
</feature>
<gene>
    <name evidence="4" type="ORF">SAMN05192583_2334</name>
</gene>
<name>A0A1H8EYB2_9SPHN</name>
<dbReference type="Pfam" id="PF13400">
    <property type="entry name" value="Tad"/>
    <property type="match status" value="1"/>
</dbReference>
<dbReference type="RefSeq" id="WP_093665871.1">
    <property type="nucleotide sequence ID" value="NZ_FOCF01000005.1"/>
</dbReference>
<proteinExistence type="predicted"/>
<keyword evidence="5" id="KW-1185">Reference proteome</keyword>
<keyword evidence="2" id="KW-1133">Transmembrane helix</keyword>
<evidence type="ECO:0000313" key="5">
    <source>
        <dbReference type="Proteomes" id="UP000199206"/>
    </source>
</evidence>
<feature type="compositionally biased region" description="Polar residues" evidence="1">
    <location>
        <begin position="285"/>
        <end position="306"/>
    </location>
</feature>
<dbReference type="Proteomes" id="UP000199206">
    <property type="component" value="Unassembled WGS sequence"/>
</dbReference>
<feature type="domain" description="Putative Flp pilus-assembly TadG-like N-terminal" evidence="3">
    <location>
        <begin position="21"/>
        <end position="65"/>
    </location>
</feature>
<reference evidence="5" key="1">
    <citation type="submission" date="2016-10" db="EMBL/GenBank/DDBJ databases">
        <authorList>
            <person name="Varghese N."/>
            <person name="Submissions S."/>
        </authorList>
    </citation>
    <scope>NUCLEOTIDE SEQUENCE [LARGE SCALE GENOMIC DNA]</scope>
    <source>
        <strain evidence="5">S6-262</strain>
    </source>
</reference>
<keyword evidence="2" id="KW-0812">Transmembrane</keyword>
<dbReference type="EMBL" id="FOCF01000005">
    <property type="protein sequence ID" value="SEN23867.1"/>
    <property type="molecule type" value="Genomic_DNA"/>
</dbReference>
<dbReference type="AlphaFoldDB" id="A0A1H8EYB2"/>
<protein>
    <submittedName>
        <fullName evidence="4">Flp pilus assembly protein TadG</fullName>
    </submittedName>
</protein>
<dbReference type="SUPFAM" id="SSF53300">
    <property type="entry name" value="vWA-like"/>
    <property type="match status" value="1"/>
</dbReference>
<dbReference type="Gene3D" id="3.40.50.410">
    <property type="entry name" value="von Willebrand factor, type A domain"/>
    <property type="match status" value="2"/>
</dbReference>
<dbReference type="OrthoDB" id="7522752at2"/>
<keyword evidence="2" id="KW-0472">Membrane</keyword>
<evidence type="ECO:0000313" key="4">
    <source>
        <dbReference type="EMBL" id="SEN23867.1"/>
    </source>
</evidence>
<evidence type="ECO:0000259" key="3">
    <source>
        <dbReference type="Pfam" id="PF13400"/>
    </source>
</evidence>